<name>A0A4Y7TH42_COPMI</name>
<keyword evidence="2" id="KW-1185">Reference proteome</keyword>
<gene>
    <name evidence="1" type="ORF">FA13DRAFT_1708283</name>
</gene>
<comment type="caution">
    <text evidence="1">The sequence shown here is derived from an EMBL/GenBank/DDBJ whole genome shotgun (WGS) entry which is preliminary data.</text>
</comment>
<evidence type="ECO:0000313" key="2">
    <source>
        <dbReference type="Proteomes" id="UP000298030"/>
    </source>
</evidence>
<dbReference type="AlphaFoldDB" id="A0A4Y7TH42"/>
<protein>
    <submittedName>
        <fullName evidence="1">Uncharacterized protein</fullName>
    </submittedName>
</protein>
<evidence type="ECO:0000313" key="1">
    <source>
        <dbReference type="EMBL" id="TEB33493.1"/>
    </source>
</evidence>
<organism evidence="1 2">
    <name type="scientific">Coprinellus micaceus</name>
    <name type="common">Glistening ink-cap mushroom</name>
    <name type="synonym">Coprinus micaceus</name>
    <dbReference type="NCBI Taxonomy" id="71717"/>
    <lineage>
        <taxon>Eukaryota</taxon>
        <taxon>Fungi</taxon>
        <taxon>Dikarya</taxon>
        <taxon>Basidiomycota</taxon>
        <taxon>Agaricomycotina</taxon>
        <taxon>Agaricomycetes</taxon>
        <taxon>Agaricomycetidae</taxon>
        <taxon>Agaricales</taxon>
        <taxon>Agaricineae</taxon>
        <taxon>Psathyrellaceae</taxon>
        <taxon>Coprinellus</taxon>
    </lineage>
</organism>
<reference evidence="1 2" key="1">
    <citation type="journal article" date="2019" name="Nat. Ecol. Evol.">
        <title>Megaphylogeny resolves global patterns of mushroom evolution.</title>
        <authorList>
            <person name="Varga T."/>
            <person name="Krizsan K."/>
            <person name="Foldi C."/>
            <person name="Dima B."/>
            <person name="Sanchez-Garcia M."/>
            <person name="Sanchez-Ramirez S."/>
            <person name="Szollosi G.J."/>
            <person name="Szarkandi J.G."/>
            <person name="Papp V."/>
            <person name="Albert L."/>
            <person name="Andreopoulos W."/>
            <person name="Angelini C."/>
            <person name="Antonin V."/>
            <person name="Barry K.W."/>
            <person name="Bougher N.L."/>
            <person name="Buchanan P."/>
            <person name="Buyck B."/>
            <person name="Bense V."/>
            <person name="Catcheside P."/>
            <person name="Chovatia M."/>
            <person name="Cooper J."/>
            <person name="Damon W."/>
            <person name="Desjardin D."/>
            <person name="Finy P."/>
            <person name="Geml J."/>
            <person name="Haridas S."/>
            <person name="Hughes K."/>
            <person name="Justo A."/>
            <person name="Karasinski D."/>
            <person name="Kautmanova I."/>
            <person name="Kiss B."/>
            <person name="Kocsube S."/>
            <person name="Kotiranta H."/>
            <person name="LaButti K.M."/>
            <person name="Lechner B.E."/>
            <person name="Liimatainen K."/>
            <person name="Lipzen A."/>
            <person name="Lukacs Z."/>
            <person name="Mihaltcheva S."/>
            <person name="Morgado L.N."/>
            <person name="Niskanen T."/>
            <person name="Noordeloos M.E."/>
            <person name="Ohm R.A."/>
            <person name="Ortiz-Santana B."/>
            <person name="Ovrebo C."/>
            <person name="Racz N."/>
            <person name="Riley R."/>
            <person name="Savchenko A."/>
            <person name="Shiryaev A."/>
            <person name="Soop K."/>
            <person name="Spirin V."/>
            <person name="Szebenyi C."/>
            <person name="Tomsovsky M."/>
            <person name="Tulloss R.E."/>
            <person name="Uehling J."/>
            <person name="Grigoriev I.V."/>
            <person name="Vagvolgyi C."/>
            <person name="Papp T."/>
            <person name="Martin F.M."/>
            <person name="Miettinen O."/>
            <person name="Hibbett D.S."/>
            <person name="Nagy L.G."/>
        </authorList>
    </citation>
    <scope>NUCLEOTIDE SEQUENCE [LARGE SCALE GENOMIC DNA]</scope>
    <source>
        <strain evidence="1 2">FP101781</strain>
    </source>
</reference>
<proteinExistence type="predicted"/>
<dbReference type="EMBL" id="QPFP01000012">
    <property type="protein sequence ID" value="TEB33493.1"/>
    <property type="molecule type" value="Genomic_DNA"/>
</dbReference>
<accession>A0A4Y7TH42</accession>
<dbReference type="Proteomes" id="UP000298030">
    <property type="component" value="Unassembled WGS sequence"/>
</dbReference>
<sequence>MCDVYVHLNLPVTEIECEDLNTDDPLQEILQTVATWIGKRQGLEVPRAAFVRHVPSSTIIKYGVRCVRRVDGYKHILIHFHTTDHQECRWVCIRVEMDSL</sequence>